<sequence>MTCVYAKAYLAVVLLHHVYVGRLGEEISFERGDVLGCQGYRAGLLGRLIEITGEVGTQKLGIAREFKICEVLRDGARRFQSCRDQCIRDVIQSITCLPLSLSDLVPDGVLWKYGEDNYKGVFVASDVWQQLRGR</sequence>
<proteinExistence type="predicted"/>
<comment type="caution">
    <text evidence="1">The sequence shown here is derived from an EMBL/GenBank/DDBJ whole genome shotgun (WGS) entry which is preliminary data.</text>
</comment>
<gene>
    <name evidence="1" type="ORF">F2Q69_00035959</name>
</gene>
<evidence type="ECO:0000313" key="1">
    <source>
        <dbReference type="EMBL" id="KAF3603079.1"/>
    </source>
</evidence>
<dbReference type="Proteomes" id="UP000712600">
    <property type="component" value="Unassembled WGS sequence"/>
</dbReference>
<dbReference type="AlphaFoldDB" id="A0A8S9SQ78"/>
<protein>
    <submittedName>
        <fullName evidence="1">Uncharacterized protein</fullName>
    </submittedName>
</protein>
<dbReference type="EMBL" id="QGKX02000004">
    <property type="protein sequence ID" value="KAF3603079.1"/>
    <property type="molecule type" value="Genomic_DNA"/>
</dbReference>
<organism evidence="1 2">
    <name type="scientific">Brassica cretica</name>
    <name type="common">Mustard</name>
    <dbReference type="NCBI Taxonomy" id="69181"/>
    <lineage>
        <taxon>Eukaryota</taxon>
        <taxon>Viridiplantae</taxon>
        <taxon>Streptophyta</taxon>
        <taxon>Embryophyta</taxon>
        <taxon>Tracheophyta</taxon>
        <taxon>Spermatophyta</taxon>
        <taxon>Magnoliopsida</taxon>
        <taxon>eudicotyledons</taxon>
        <taxon>Gunneridae</taxon>
        <taxon>Pentapetalae</taxon>
        <taxon>rosids</taxon>
        <taxon>malvids</taxon>
        <taxon>Brassicales</taxon>
        <taxon>Brassicaceae</taxon>
        <taxon>Brassiceae</taxon>
        <taxon>Brassica</taxon>
    </lineage>
</organism>
<reference evidence="1" key="1">
    <citation type="submission" date="2019-12" db="EMBL/GenBank/DDBJ databases">
        <title>Genome sequencing and annotation of Brassica cretica.</title>
        <authorList>
            <person name="Studholme D.J."/>
            <person name="Sarris P."/>
        </authorList>
    </citation>
    <scope>NUCLEOTIDE SEQUENCE</scope>
    <source>
        <strain evidence="1">PFS-109/04</strain>
        <tissue evidence="1">Leaf</tissue>
    </source>
</reference>
<evidence type="ECO:0000313" key="2">
    <source>
        <dbReference type="Proteomes" id="UP000712600"/>
    </source>
</evidence>
<name>A0A8S9SQ78_BRACR</name>
<accession>A0A8S9SQ78</accession>